<sequence>MPSLASADSYLLADLQSYSGLPAPVASRRLHAELKVATQTWFEKYRSNTRSADAESRALRALNPAVFVTSTYPGAGATQLRFCSDFIAYFFMLDDIAEERDLRDNVQIADIVLNALNHPTTDKSTARLAIMSRDLMRRFARTGTETVQRRFITAFGYYFQGLEEQAQLRVQGRIPTLDEYIRIRRDTTGCKLCWVIVEWAHNIDLPEEVFSHPIIFGLGQATNDFVAWSNDLYSYSAERAKGHDHNMISVLMHHDRAMNLAAATEFVGEMCKEAIDRFNRLRAELPSWGEDVDSHVARYVQGLSNWIVGIVHWSFQTERYFGKAVGTVRATKRVQLMPIRSR</sequence>
<name>A0ABQ0LKE2_MYCCL</name>
<dbReference type="SUPFAM" id="SSF48576">
    <property type="entry name" value="Terpenoid synthases"/>
    <property type="match status" value="1"/>
</dbReference>
<accession>A0ABQ0LKE2</accession>
<reference evidence="7" key="1">
    <citation type="submission" date="2014-09" db="EMBL/GenBank/DDBJ databases">
        <title>Genome sequence of the luminous mushroom Mycena chlorophos for searching fungal bioluminescence genes.</title>
        <authorList>
            <person name="Tanaka Y."/>
            <person name="Kasuga D."/>
            <person name="Oba Y."/>
            <person name="Hase S."/>
            <person name="Sato K."/>
            <person name="Oba Y."/>
            <person name="Sakakibara Y."/>
        </authorList>
    </citation>
    <scope>NUCLEOTIDE SEQUENCE</scope>
</reference>
<keyword evidence="8" id="KW-1185">Reference proteome</keyword>
<evidence type="ECO:0000256" key="4">
    <source>
        <dbReference type="ARBA" id="ARBA00022842"/>
    </source>
</evidence>
<organism evidence="7 8">
    <name type="scientific">Mycena chlorophos</name>
    <name type="common">Agaric fungus</name>
    <name type="synonym">Agaricus chlorophos</name>
    <dbReference type="NCBI Taxonomy" id="658473"/>
    <lineage>
        <taxon>Eukaryota</taxon>
        <taxon>Fungi</taxon>
        <taxon>Dikarya</taxon>
        <taxon>Basidiomycota</taxon>
        <taxon>Agaricomycotina</taxon>
        <taxon>Agaricomycetes</taxon>
        <taxon>Agaricomycetidae</taxon>
        <taxon>Agaricales</taxon>
        <taxon>Marasmiineae</taxon>
        <taxon>Mycenaceae</taxon>
        <taxon>Mycena</taxon>
    </lineage>
</organism>
<dbReference type="InterPro" id="IPR008949">
    <property type="entry name" value="Isoprenoid_synthase_dom_sf"/>
</dbReference>
<dbReference type="PANTHER" id="PTHR35201:SF4">
    <property type="entry name" value="BETA-PINACENE SYNTHASE-RELATED"/>
    <property type="match status" value="1"/>
</dbReference>
<gene>
    <name evidence="7" type="ORF">MCHLO_08688</name>
</gene>
<dbReference type="EC" id="4.2.3.-" evidence="6"/>
<dbReference type="Gene3D" id="1.10.600.10">
    <property type="entry name" value="Farnesyl Diphosphate Synthase"/>
    <property type="match status" value="1"/>
</dbReference>
<keyword evidence="3 6" id="KW-0479">Metal-binding</keyword>
<dbReference type="Proteomes" id="UP000815677">
    <property type="component" value="Unassembled WGS sequence"/>
</dbReference>
<comment type="similarity">
    <text evidence="2 6">Belongs to the terpene synthase family.</text>
</comment>
<evidence type="ECO:0000256" key="6">
    <source>
        <dbReference type="RuleBase" id="RU366034"/>
    </source>
</evidence>
<evidence type="ECO:0000256" key="1">
    <source>
        <dbReference type="ARBA" id="ARBA00001946"/>
    </source>
</evidence>
<protein>
    <recommendedName>
        <fullName evidence="6">Terpene synthase</fullName>
        <ecNumber evidence="6">4.2.3.-</ecNumber>
    </recommendedName>
</protein>
<keyword evidence="5 6" id="KW-0456">Lyase</keyword>
<dbReference type="InterPro" id="IPR034686">
    <property type="entry name" value="Terpene_cyclase-like_2"/>
</dbReference>
<proteinExistence type="inferred from homology"/>
<dbReference type="EMBL" id="DF847227">
    <property type="protein sequence ID" value="GAT51557.1"/>
    <property type="molecule type" value="Genomic_DNA"/>
</dbReference>
<dbReference type="SFLD" id="SFLDG01020">
    <property type="entry name" value="Terpene_Cyclase_Like_2"/>
    <property type="match status" value="1"/>
</dbReference>
<dbReference type="SFLD" id="SFLDS00005">
    <property type="entry name" value="Isoprenoid_Synthase_Type_I"/>
    <property type="match status" value="1"/>
</dbReference>
<evidence type="ECO:0000313" key="8">
    <source>
        <dbReference type="Proteomes" id="UP000815677"/>
    </source>
</evidence>
<dbReference type="PANTHER" id="PTHR35201">
    <property type="entry name" value="TERPENE SYNTHASE"/>
    <property type="match status" value="1"/>
</dbReference>
<keyword evidence="4 6" id="KW-0460">Magnesium</keyword>
<evidence type="ECO:0000256" key="2">
    <source>
        <dbReference type="ARBA" id="ARBA00006333"/>
    </source>
</evidence>
<dbReference type="Pfam" id="PF19086">
    <property type="entry name" value="Terpene_syn_C_2"/>
    <property type="match status" value="1"/>
</dbReference>
<evidence type="ECO:0000313" key="7">
    <source>
        <dbReference type="EMBL" id="GAT51557.1"/>
    </source>
</evidence>
<evidence type="ECO:0000256" key="3">
    <source>
        <dbReference type="ARBA" id="ARBA00022723"/>
    </source>
</evidence>
<evidence type="ECO:0000256" key="5">
    <source>
        <dbReference type="ARBA" id="ARBA00023239"/>
    </source>
</evidence>
<comment type="cofactor">
    <cofactor evidence="1 6">
        <name>Mg(2+)</name>
        <dbReference type="ChEBI" id="CHEBI:18420"/>
    </cofactor>
</comment>